<comment type="caution">
    <text evidence="2">The sequence shown here is derived from an EMBL/GenBank/DDBJ whole genome shotgun (WGS) entry which is preliminary data.</text>
</comment>
<evidence type="ECO:0000313" key="2">
    <source>
        <dbReference type="EMBL" id="CAL0313462.1"/>
    </source>
</evidence>
<organism evidence="2 3">
    <name type="scientific">Lupinus luteus</name>
    <name type="common">European yellow lupine</name>
    <dbReference type="NCBI Taxonomy" id="3873"/>
    <lineage>
        <taxon>Eukaryota</taxon>
        <taxon>Viridiplantae</taxon>
        <taxon>Streptophyta</taxon>
        <taxon>Embryophyta</taxon>
        <taxon>Tracheophyta</taxon>
        <taxon>Spermatophyta</taxon>
        <taxon>Magnoliopsida</taxon>
        <taxon>eudicotyledons</taxon>
        <taxon>Gunneridae</taxon>
        <taxon>Pentapetalae</taxon>
        <taxon>rosids</taxon>
        <taxon>fabids</taxon>
        <taxon>Fabales</taxon>
        <taxon>Fabaceae</taxon>
        <taxon>Papilionoideae</taxon>
        <taxon>50 kb inversion clade</taxon>
        <taxon>genistoids sensu lato</taxon>
        <taxon>core genistoids</taxon>
        <taxon>Genisteae</taxon>
        <taxon>Lupinus</taxon>
    </lineage>
</organism>
<keyword evidence="3" id="KW-1185">Reference proteome</keyword>
<sequence>MTGKGKQQHVNVKREKKHMHGGSKEGQHSGKNKNKANAEYNKSGGEGSQSKL</sequence>
<dbReference type="AlphaFoldDB" id="A0AAV1WWB9"/>
<name>A0AAV1WWB9_LUPLU</name>
<dbReference type="Proteomes" id="UP001497480">
    <property type="component" value="Unassembled WGS sequence"/>
</dbReference>
<dbReference type="EMBL" id="CAXHTB010000010">
    <property type="protein sequence ID" value="CAL0313462.1"/>
    <property type="molecule type" value="Genomic_DNA"/>
</dbReference>
<evidence type="ECO:0000313" key="3">
    <source>
        <dbReference type="Proteomes" id="UP001497480"/>
    </source>
</evidence>
<protein>
    <submittedName>
        <fullName evidence="2">Uncharacterized protein</fullName>
    </submittedName>
</protein>
<evidence type="ECO:0000256" key="1">
    <source>
        <dbReference type="SAM" id="MobiDB-lite"/>
    </source>
</evidence>
<accession>A0AAV1WWB9</accession>
<proteinExistence type="predicted"/>
<feature type="region of interest" description="Disordered" evidence="1">
    <location>
        <begin position="1"/>
        <end position="52"/>
    </location>
</feature>
<gene>
    <name evidence="2" type="ORF">LLUT_LOCUS14522</name>
</gene>
<reference evidence="2 3" key="1">
    <citation type="submission" date="2024-03" db="EMBL/GenBank/DDBJ databases">
        <authorList>
            <person name="Martinez-Hernandez J."/>
        </authorList>
    </citation>
    <scope>NUCLEOTIDE SEQUENCE [LARGE SCALE GENOMIC DNA]</scope>
</reference>